<dbReference type="Proteomes" id="UP000713596">
    <property type="component" value="Unassembled WGS sequence"/>
</dbReference>
<comment type="caution">
    <text evidence="1">The sequence shown here is derived from an EMBL/GenBank/DDBJ whole genome shotgun (WGS) entry which is preliminary data.</text>
</comment>
<reference evidence="1" key="1">
    <citation type="journal article" date="2021" name="PeerJ">
        <title>Extensive microbial diversity within the chicken gut microbiome revealed by metagenomics and culture.</title>
        <authorList>
            <person name="Gilroy R."/>
            <person name="Ravi A."/>
            <person name="Getino M."/>
            <person name="Pursley I."/>
            <person name="Horton D.L."/>
            <person name="Alikhan N.F."/>
            <person name="Baker D."/>
            <person name="Gharbi K."/>
            <person name="Hall N."/>
            <person name="Watson M."/>
            <person name="Adriaenssens E.M."/>
            <person name="Foster-Nyarko E."/>
            <person name="Jarju S."/>
            <person name="Secka A."/>
            <person name="Antonio M."/>
            <person name="Oren A."/>
            <person name="Chaudhuri R.R."/>
            <person name="La Ragione R."/>
            <person name="Hildebrand F."/>
            <person name="Pallen M.J."/>
        </authorList>
    </citation>
    <scope>NUCLEOTIDE SEQUENCE</scope>
    <source>
        <strain evidence="1">B5_2728</strain>
    </source>
</reference>
<dbReference type="Pfam" id="PF26595">
    <property type="entry name" value="A_ENA"/>
    <property type="match status" value="1"/>
</dbReference>
<organism evidence="1 2">
    <name type="scientific">Candidatus Allofournierella pullistercoris</name>
    <dbReference type="NCBI Taxonomy" id="2838597"/>
    <lineage>
        <taxon>Bacteria</taxon>
        <taxon>Bacillati</taxon>
        <taxon>Bacillota</taxon>
        <taxon>Clostridia</taxon>
        <taxon>Eubacteriales</taxon>
        <taxon>Oscillospiraceae</taxon>
        <taxon>Allofournierella</taxon>
    </lineage>
</organism>
<dbReference type="InterPro" id="IPR058705">
    <property type="entry name" value="A_ENA"/>
</dbReference>
<dbReference type="EMBL" id="JAHLFP010000043">
    <property type="protein sequence ID" value="MBU3806290.1"/>
    <property type="molecule type" value="Genomic_DNA"/>
</dbReference>
<accession>A0A948WRK6</accession>
<proteinExistence type="predicted"/>
<reference evidence="1" key="2">
    <citation type="submission" date="2021-04" db="EMBL/GenBank/DDBJ databases">
        <authorList>
            <person name="Gilroy R."/>
        </authorList>
    </citation>
    <scope>NUCLEOTIDE SEQUENCE</scope>
    <source>
        <strain evidence="1">B5_2728</strain>
    </source>
</reference>
<dbReference type="AlphaFoldDB" id="A0A948WRK6"/>
<sequence length="113" mass="12678">MSMPSISAHPHPVSFRQAVIDLLESIALEETAMSHILNAEGEKLQRAIAMDDLDFCQLMEVNESVANMVNVIGGLENILKDKLEFVCNNLYYPSCSADDHHHYDCHDDCNGMR</sequence>
<evidence type="ECO:0000313" key="2">
    <source>
        <dbReference type="Proteomes" id="UP000713596"/>
    </source>
</evidence>
<protein>
    <submittedName>
        <fullName evidence="1">Uncharacterized protein</fullName>
    </submittedName>
</protein>
<evidence type="ECO:0000313" key="1">
    <source>
        <dbReference type="EMBL" id="MBU3806290.1"/>
    </source>
</evidence>
<gene>
    <name evidence="1" type="ORF">H9882_05290</name>
</gene>
<name>A0A948WRK6_9FIRM</name>